<reference evidence="2 3" key="1">
    <citation type="journal article" date="2017" name="Arch. Microbiol.">
        <title>Mariprofundus micogutta sp. nov., a novel iron-oxidizing zetaproteobacterium isolated from a deep-sea hydrothermal field at the Bayonnaise knoll of the Izu-Ogasawara arc, and a description of Mariprofundales ord. nov. and Zetaproteobacteria classis nov.</title>
        <authorList>
            <person name="Makita H."/>
            <person name="Tanaka E."/>
            <person name="Mitsunobu S."/>
            <person name="Miyazaki M."/>
            <person name="Nunoura T."/>
            <person name="Uematsu K."/>
            <person name="Takaki Y."/>
            <person name="Nishi S."/>
            <person name="Shimamura S."/>
            <person name="Takai K."/>
        </authorList>
    </citation>
    <scope>NUCLEOTIDE SEQUENCE [LARGE SCALE GENOMIC DNA]</scope>
    <source>
        <strain evidence="2 3">ET2</strain>
    </source>
</reference>
<dbReference type="OrthoDB" id="5289600at2"/>
<feature type="chain" id="PRO_5012499129" description="Porin" evidence="1">
    <location>
        <begin position="23"/>
        <end position="376"/>
    </location>
</feature>
<keyword evidence="1" id="KW-0732">Signal</keyword>
<comment type="caution">
    <text evidence="2">The sequence shown here is derived from an EMBL/GenBank/DDBJ whole genome shotgun (WGS) entry which is preliminary data.</text>
</comment>
<proteinExistence type="predicted"/>
<dbReference type="InterPro" id="IPR023614">
    <property type="entry name" value="Porin_dom_sf"/>
</dbReference>
<dbReference type="SUPFAM" id="SSF56935">
    <property type="entry name" value="Porins"/>
    <property type="match status" value="1"/>
</dbReference>
<sequence length="376" mass="41043">MRNTIKTVAAAAMLAFATPAMAGGVTVAEDGDSKLKLEALLYLNSYSQKADTITAAGTTTTKTAGLAVDRAYFTAKYFFNEDWMMRITLDAGNDQSLAGKKQNVFLKAAYVEGKLLGDAAVLRVGQSHTPWIDYEQGLWKHRYASQVMTDRYKFDDSFDLGLGLKGTLADGMIKYFITETNGSGYANARRTARIDLNARIGIYPVEGLTLDFQFRDGNRGTRTSVTKGIKTTLMQAMVSYGTSDFRIGGNYIANKDKANGATTVSIHHGGAVSSGYNFNTLVAGDQVKSNAYGLWAWAKLPANFGVFGRFENMNNKLNGGVTKEKMTRFMGGIEYTEIKGVRFALVADSNKLTNRGGVTANSRKDIRFGLYSEVKL</sequence>
<dbReference type="RefSeq" id="WP_072658667.1">
    <property type="nucleotide sequence ID" value="NZ_BDFD01000002.1"/>
</dbReference>
<dbReference type="Proteomes" id="UP000231632">
    <property type="component" value="Unassembled WGS sequence"/>
</dbReference>
<dbReference type="Gene3D" id="2.40.160.10">
    <property type="entry name" value="Porin"/>
    <property type="match status" value="1"/>
</dbReference>
<keyword evidence="3" id="KW-1185">Reference proteome</keyword>
<evidence type="ECO:0008006" key="4">
    <source>
        <dbReference type="Google" id="ProtNLM"/>
    </source>
</evidence>
<dbReference type="EMBL" id="BDFD01000002">
    <property type="protein sequence ID" value="GAV19491.1"/>
    <property type="molecule type" value="Genomic_DNA"/>
</dbReference>
<feature type="signal peptide" evidence="1">
    <location>
        <begin position="1"/>
        <end position="22"/>
    </location>
</feature>
<dbReference type="STRING" id="1921010.MMIC_P0425"/>
<protein>
    <recommendedName>
        <fullName evidence="4">Porin</fullName>
    </recommendedName>
</protein>
<gene>
    <name evidence="2" type="ORF">MMIC_P0425</name>
</gene>
<accession>A0A1L8CKR2</accession>
<evidence type="ECO:0000313" key="2">
    <source>
        <dbReference type="EMBL" id="GAV19491.1"/>
    </source>
</evidence>
<evidence type="ECO:0000256" key="1">
    <source>
        <dbReference type="SAM" id="SignalP"/>
    </source>
</evidence>
<organism evidence="2 3">
    <name type="scientific">Mariprofundus micogutta</name>
    <dbReference type="NCBI Taxonomy" id="1921010"/>
    <lineage>
        <taxon>Bacteria</taxon>
        <taxon>Pseudomonadati</taxon>
        <taxon>Pseudomonadota</taxon>
        <taxon>Candidatius Mariprofundia</taxon>
        <taxon>Mariprofundales</taxon>
        <taxon>Mariprofundaceae</taxon>
        <taxon>Mariprofundus</taxon>
    </lineage>
</organism>
<name>A0A1L8CKR2_9PROT</name>
<dbReference type="AlphaFoldDB" id="A0A1L8CKR2"/>
<evidence type="ECO:0000313" key="3">
    <source>
        <dbReference type="Proteomes" id="UP000231632"/>
    </source>
</evidence>